<gene>
    <name evidence="1" type="ORF">LTR37_017753</name>
</gene>
<organism evidence="1 2">
    <name type="scientific">Vermiconidia calcicola</name>
    <dbReference type="NCBI Taxonomy" id="1690605"/>
    <lineage>
        <taxon>Eukaryota</taxon>
        <taxon>Fungi</taxon>
        <taxon>Dikarya</taxon>
        <taxon>Ascomycota</taxon>
        <taxon>Pezizomycotina</taxon>
        <taxon>Dothideomycetes</taxon>
        <taxon>Dothideomycetidae</taxon>
        <taxon>Mycosphaerellales</taxon>
        <taxon>Extremaceae</taxon>
        <taxon>Vermiconidia</taxon>
    </lineage>
</organism>
<proteinExistence type="predicted"/>
<name>A0ACC3MJ24_9PEZI</name>
<evidence type="ECO:0000313" key="1">
    <source>
        <dbReference type="EMBL" id="KAK3696847.1"/>
    </source>
</evidence>
<reference evidence="1" key="1">
    <citation type="submission" date="2023-07" db="EMBL/GenBank/DDBJ databases">
        <title>Black Yeasts Isolated from many extreme environments.</title>
        <authorList>
            <person name="Coleine C."/>
            <person name="Stajich J.E."/>
            <person name="Selbmann L."/>
        </authorList>
    </citation>
    <scope>NUCLEOTIDE SEQUENCE</scope>
    <source>
        <strain evidence="1">CCFEE 5714</strain>
    </source>
</reference>
<sequence>MVRLRSAPVSQQPAPSKTATRPALKEKTNTTRTKAPVYEDDGDVEGLVKDARPRRGRAKKARQDSDELVMAGGLGLVDSDDKAVEPTEPPMTTDELSKSAAPPPPTAKAGRRPPRAVRKVVQNEAQSKVMDDVKRRMQATARKEATAKRTSAPTAPESVAPSSDSLPAKPTSARQSTNAAAERSEFSLSPSPPPPGKLNSVSKQRSSLAQPGSGLRPQSTPAVESSILALKNFKRRPRQPSMLQMVQQRTASARPSAAHVQATEDLDVSDLIGEEVDEEFAPDAEGTPLRARKSTRQPTQNGKQASKQTQSTGVKPPESFRPSNKRKSDDVDHSSSALDALRAKRQKSTGPDLEERLPVVPQTRATSRRLSSERQETPQPQLTSEILVINSSPSSTPPTEPSSSDRRRTSVDPDVAVPSTEKERDQIEYVPVNDLDNDQDAEVPTGTMAEPASSSPLPSDPIATQRTDVMAEPLTQLSPPRPPPEKQKKKAKQKPVTTATLQSMLPKRRQPPRPRHRKSEYDIESGSEDDSPLDSSLLGEDEDELGGKLRRQRKAAPTKGTKGANVKSKARQSKAASSTRKSSAAPHGRKSTAKKTGKTYGRATASDKENEEALDEPDDSVLPDTSITMHDAVQSKELEEAKKKFADVDEWDMEFESMSFEEHRSSSQQWR</sequence>
<protein>
    <submittedName>
        <fullName evidence="1">Uncharacterized protein</fullName>
    </submittedName>
</protein>
<dbReference type="EMBL" id="JAUTXU010000235">
    <property type="protein sequence ID" value="KAK3696847.1"/>
    <property type="molecule type" value="Genomic_DNA"/>
</dbReference>
<keyword evidence="2" id="KW-1185">Reference proteome</keyword>
<comment type="caution">
    <text evidence="1">The sequence shown here is derived from an EMBL/GenBank/DDBJ whole genome shotgun (WGS) entry which is preliminary data.</text>
</comment>
<dbReference type="Proteomes" id="UP001281147">
    <property type="component" value="Unassembled WGS sequence"/>
</dbReference>
<accession>A0ACC3MJ24</accession>
<evidence type="ECO:0000313" key="2">
    <source>
        <dbReference type="Proteomes" id="UP001281147"/>
    </source>
</evidence>